<dbReference type="InterPro" id="IPR005149">
    <property type="entry name" value="Tscrpt_reg_PadR_N"/>
</dbReference>
<accession>A0A3E0J892</accession>
<dbReference type="PANTHER" id="PTHR33169">
    <property type="entry name" value="PADR-FAMILY TRANSCRIPTIONAL REGULATOR"/>
    <property type="match status" value="1"/>
</dbReference>
<dbReference type="Proteomes" id="UP000256305">
    <property type="component" value="Unassembled WGS sequence"/>
</dbReference>
<dbReference type="InterPro" id="IPR052509">
    <property type="entry name" value="Metal_resp_DNA-bind_regulator"/>
</dbReference>
<gene>
    <name evidence="2" type="ORF">DXT76_19005</name>
    <name evidence="3" type="ORF">DYE48_11890</name>
</gene>
<evidence type="ECO:0000313" key="4">
    <source>
        <dbReference type="Proteomes" id="UP000256305"/>
    </source>
</evidence>
<reference evidence="3 4" key="1">
    <citation type="submission" date="2018-08" db="EMBL/GenBank/DDBJ databases">
        <title>Genome sequence of Halobacillus trueperi KCTC 3686.</title>
        <authorList>
            <person name="Cho K.H."/>
            <person name="Kwak M.-J."/>
            <person name="Kim B.-Y."/>
            <person name="Chun J."/>
        </authorList>
    </citation>
    <scope>NUCLEOTIDE SEQUENCE [LARGE SCALE GENOMIC DNA]</scope>
    <source>
        <strain evidence="3 4">KCTC 3686</strain>
    </source>
</reference>
<protein>
    <submittedName>
        <fullName evidence="3">PadR family transcriptional regulator</fullName>
    </submittedName>
</protein>
<comment type="caution">
    <text evidence="3">The sequence shown here is derived from an EMBL/GenBank/DDBJ whole genome shotgun (WGS) entry which is preliminary data.</text>
</comment>
<dbReference type="PANTHER" id="PTHR33169:SF25">
    <property type="entry name" value="DNA-BINDING PROTEIN YIZB-RELATED"/>
    <property type="match status" value="1"/>
</dbReference>
<dbReference type="EMBL" id="QUAE01000008">
    <property type="protein sequence ID" value="REJ09110.1"/>
    <property type="molecule type" value="Genomic_DNA"/>
</dbReference>
<sequence length="108" mass="12751">MKTNDSWKVQLRKGVFEILVLSFISKKPMYGYEINAAINEFPEFEIPNGTIYPILRRLLKNEWATAYWMKSSSGPERKYYEITEEGGKILKDRIEFYRTLNDTLSSLE</sequence>
<evidence type="ECO:0000313" key="3">
    <source>
        <dbReference type="EMBL" id="REJ09110.1"/>
    </source>
</evidence>
<proteinExistence type="predicted"/>
<dbReference type="Gene3D" id="1.10.10.10">
    <property type="entry name" value="Winged helix-like DNA-binding domain superfamily/Winged helix DNA-binding domain"/>
    <property type="match status" value="1"/>
</dbReference>
<evidence type="ECO:0000313" key="5">
    <source>
        <dbReference type="Proteomes" id="UP000257032"/>
    </source>
</evidence>
<organism evidence="3 4">
    <name type="scientific">Halobacillus trueperi</name>
    <dbReference type="NCBI Taxonomy" id="156205"/>
    <lineage>
        <taxon>Bacteria</taxon>
        <taxon>Bacillati</taxon>
        <taxon>Bacillota</taxon>
        <taxon>Bacilli</taxon>
        <taxon>Bacillales</taxon>
        <taxon>Bacillaceae</taxon>
        <taxon>Halobacillus</taxon>
    </lineage>
</organism>
<dbReference type="RefSeq" id="WP_115823862.1">
    <property type="nucleotide sequence ID" value="NZ_QTLC01000073.1"/>
</dbReference>
<dbReference type="AlphaFoldDB" id="A0A3E0J892"/>
<name>A0A3E0J892_9BACI</name>
<evidence type="ECO:0000259" key="1">
    <source>
        <dbReference type="Pfam" id="PF03551"/>
    </source>
</evidence>
<feature type="domain" description="Transcription regulator PadR N-terminal" evidence="1">
    <location>
        <begin position="20"/>
        <end position="91"/>
    </location>
</feature>
<evidence type="ECO:0000313" key="2">
    <source>
        <dbReference type="EMBL" id="RDY67696.1"/>
    </source>
</evidence>
<reference evidence="2 5" key="2">
    <citation type="submission" date="2018-08" db="EMBL/GenBank/DDBJ databases">
        <title>Genome sequence of strict halophilic Halobacillus trueperi SS1 isolated from Lunsu, a salty water body of North West Himalayas.</title>
        <authorList>
            <person name="Gupta S."/>
            <person name="Sharma P."/>
            <person name="Dev K."/>
            <person name="Baumler D."/>
            <person name="Sourirajan A."/>
        </authorList>
    </citation>
    <scope>NUCLEOTIDE SEQUENCE [LARGE SCALE GENOMIC DNA]</scope>
    <source>
        <strain evidence="2 5">SS1</strain>
    </source>
</reference>
<dbReference type="Proteomes" id="UP000257032">
    <property type="component" value="Unassembled WGS sequence"/>
</dbReference>
<dbReference type="InterPro" id="IPR036390">
    <property type="entry name" value="WH_DNA-bd_sf"/>
</dbReference>
<dbReference type="InterPro" id="IPR036388">
    <property type="entry name" value="WH-like_DNA-bd_sf"/>
</dbReference>
<dbReference type="EMBL" id="QTLC01000073">
    <property type="protein sequence ID" value="RDY67696.1"/>
    <property type="molecule type" value="Genomic_DNA"/>
</dbReference>
<dbReference type="SUPFAM" id="SSF46785">
    <property type="entry name" value="Winged helix' DNA-binding domain"/>
    <property type="match status" value="1"/>
</dbReference>
<dbReference type="Pfam" id="PF03551">
    <property type="entry name" value="PadR"/>
    <property type="match status" value="1"/>
</dbReference>
<keyword evidence="4" id="KW-1185">Reference proteome</keyword>